<evidence type="ECO:0000256" key="11">
    <source>
        <dbReference type="RuleBase" id="RU004136"/>
    </source>
</evidence>
<keyword evidence="4 10" id="KW-0547">Nucleotide-binding</keyword>
<dbReference type="GO" id="GO:0047480">
    <property type="term" value="F:UDP-N-acetylmuramoyl-tripeptide-D-alanyl-D-alanine ligase activity"/>
    <property type="evidence" value="ECO:0007669"/>
    <property type="project" value="UniProtKB-EC"/>
</dbReference>
<gene>
    <name evidence="10 15" type="primary">murF</name>
    <name evidence="15" type="ORF">Q5Y73_03465</name>
</gene>
<comment type="pathway">
    <text evidence="10 11">Cell wall biogenesis; peptidoglycan biosynthesis.</text>
</comment>
<dbReference type="EC" id="6.3.2.10" evidence="10 11"/>
<dbReference type="Pfam" id="PF01225">
    <property type="entry name" value="Mur_ligase"/>
    <property type="match status" value="1"/>
</dbReference>
<evidence type="ECO:0000256" key="10">
    <source>
        <dbReference type="HAMAP-Rule" id="MF_02019"/>
    </source>
</evidence>
<sequence>MMIRAYDEIIRMLKTETYSKLDSSTQILGVSTDSRNIAQGNLFIPLVGEHFDGHLFVEEAIHKGATAALWQLDHDNPPQNIPLIFVKDTLVALQELAKGYMKQIGARVIAITGSNGKTTTKDMVASILSTTFKVHKTDGNFNNQIGLPLTLLQMKEETQFAVLEMGMSGRNEIDLLSRLAEPEIAIITNIGDAHLLQLGSREEIAKAKLEILNGLKQKGGFVYPGDEPLLENMTDLGYELPASTKKIRFGKLGANDLYPTNIQMEKDGITFEINHSQHWNYYIPLIGKHNVMNAVAAIAVCKMIGTQEKEIQRGLKQLKVSSMRTQKMKSNSGFTIINDAYNSSPNALKATIEMLEELKGYRHKILVVGDMLELGEKEVELHREIGRLLDPQRIHHVFTYGSLAKEIGLESLNHYSPGNVKLFDNKEKLINELIHVVSQEDLILIKGSRGMKLEDVVHELKNR</sequence>
<keyword evidence="5 10" id="KW-0067">ATP-binding</keyword>
<feature type="domain" description="Mur ligase N-terminal catalytic" evidence="12">
    <location>
        <begin position="27"/>
        <end position="100"/>
    </location>
</feature>
<evidence type="ECO:0000256" key="8">
    <source>
        <dbReference type="ARBA" id="ARBA00023306"/>
    </source>
</evidence>
<keyword evidence="1 10" id="KW-0963">Cytoplasm</keyword>
<feature type="domain" description="Mur ligase C-terminal" evidence="13">
    <location>
        <begin position="323"/>
        <end position="449"/>
    </location>
</feature>
<name>A0ABT9IUZ2_9BACL</name>
<dbReference type="Proteomes" id="UP001231941">
    <property type="component" value="Unassembled WGS sequence"/>
</dbReference>
<dbReference type="InterPro" id="IPR036565">
    <property type="entry name" value="Mur-like_cat_sf"/>
</dbReference>
<dbReference type="InterPro" id="IPR004101">
    <property type="entry name" value="Mur_ligase_C"/>
</dbReference>
<evidence type="ECO:0000256" key="4">
    <source>
        <dbReference type="ARBA" id="ARBA00022741"/>
    </source>
</evidence>
<dbReference type="Pfam" id="PF02875">
    <property type="entry name" value="Mur_ligase_C"/>
    <property type="match status" value="1"/>
</dbReference>
<evidence type="ECO:0000256" key="1">
    <source>
        <dbReference type="ARBA" id="ARBA00022490"/>
    </source>
</evidence>
<accession>A0ABT9IUZ2</accession>
<evidence type="ECO:0000256" key="9">
    <source>
        <dbReference type="ARBA" id="ARBA00023316"/>
    </source>
</evidence>
<dbReference type="InterPro" id="IPR013221">
    <property type="entry name" value="Mur_ligase_cen"/>
</dbReference>
<dbReference type="Gene3D" id="3.40.1190.10">
    <property type="entry name" value="Mur-like, catalytic domain"/>
    <property type="match status" value="1"/>
</dbReference>
<dbReference type="SUPFAM" id="SSF53623">
    <property type="entry name" value="MurD-like peptide ligases, catalytic domain"/>
    <property type="match status" value="1"/>
</dbReference>
<evidence type="ECO:0000313" key="16">
    <source>
        <dbReference type="Proteomes" id="UP001231941"/>
    </source>
</evidence>
<reference evidence="15 16" key="1">
    <citation type="submission" date="2023-08" db="EMBL/GenBank/DDBJ databases">
        <authorList>
            <person name="Park J.-S."/>
        </authorList>
    </citation>
    <scope>NUCLEOTIDE SEQUENCE [LARGE SCALE GENOMIC DNA]</scope>
    <source>
        <strain evidence="15 16">2205SS18-9</strain>
    </source>
</reference>
<dbReference type="NCBIfam" id="TIGR01143">
    <property type="entry name" value="murF"/>
    <property type="match status" value="1"/>
</dbReference>
<evidence type="ECO:0000256" key="2">
    <source>
        <dbReference type="ARBA" id="ARBA00022598"/>
    </source>
</evidence>
<dbReference type="InterPro" id="IPR035911">
    <property type="entry name" value="MurE/MurF_N"/>
</dbReference>
<feature type="binding site" evidence="10">
    <location>
        <begin position="113"/>
        <end position="119"/>
    </location>
    <ligand>
        <name>ATP</name>
        <dbReference type="ChEBI" id="CHEBI:30616"/>
    </ligand>
</feature>
<comment type="catalytic activity">
    <reaction evidence="10 11">
        <text>D-alanyl-D-alanine + UDP-N-acetyl-alpha-D-muramoyl-L-alanyl-gamma-D-glutamyl-meso-2,6-diaminopimelate + ATP = UDP-N-acetyl-alpha-D-muramoyl-L-alanyl-gamma-D-glutamyl-meso-2,6-diaminopimeloyl-D-alanyl-D-alanine + ADP + phosphate + H(+)</text>
        <dbReference type="Rhea" id="RHEA:28374"/>
        <dbReference type="ChEBI" id="CHEBI:15378"/>
        <dbReference type="ChEBI" id="CHEBI:30616"/>
        <dbReference type="ChEBI" id="CHEBI:43474"/>
        <dbReference type="ChEBI" id="CHEBI:57822"/>
        <dbReference type="ChEBI" id="CHEBI:61386"/>
        <dbReference type="ChEBI" id="CHEBI:83905"/>
        <dbReference type="ChEBI" id="CHEBI:456216"/>
        <dbReference type="EC" id="6.3.2.10"/>
    </reaction>
</comment>
<dbReference type="Pfam" id="PF08245">
    <property type="entry name" value="Mur_ligase_M"/>
    <property type="match status" value="1"/>
</dbReference>
<evidence type="ECO:0000259" key="13">
    <source>
        <dbReference type="Pfam" id="PF02875"/>
    </source>
</evidence>
<evidence type="ECO:0000259" key="14">
    <source>
        <dbReference type="Pfam" id="PF08245"/>
    </source>
</evidence>
<dbReference type="SUPFAM" id="SSF53244">
    <property type="entry name" value="MurD-like peptide ligases, peptide-binding domain"/>
    <property type="match status" value="1"/>
</dbReference>
<dbReference type="RefSeq" id="WP_305990441.1">
    <property type="nucleotide sequence ID" value="NZ_JAVAMP010000001.1"/>
</dbReference>
<keyword evidence="7 10" id="KW-0573">Peptidoglycan synthesis</keyword>
<dbReference type="Gene3D" id="3.90.190.20">
    <property type="entry name" value="Mur ligase, C-terminal domain"/>
    <property type="match status" value="1"/>
</dbReference>
<dbReference type="InterPro" id="IPR005863">
    <property type="entry name" value="UDP-N-AcMur_synth"/>
</dbReference>
<evidence type="ECO:0000256" key="5">
    <source>
        <dbReference type="ARBA" id="ARBA00022840"/>
    </source>
</evidence>
<keyword evidence="2 10" id="KW-0436">Ligase</keyword>
<comment type="similarity">
    <text evidence="10">Belongs to the MurCDEF family. MurF subfamily.</text>
</comment>
<organism evidence="15 16">
    <name type="scientific">Chengkuizengella axinellae</name>
    <dbReference type="NCBI Taxonomy" id="3064388"/>
    <lineage>
        <taxon>Bacteria</taxon>
        <taxon>Bacillati</taxon>
        <taxon>Bacillota</taxon>
        <taxon>Bacilli</taxon>
        <taxon>Bacillales</taxon>
        <taxon>Paenibacillaceae</taxon>
        <taxon>Chengkuizengella</taxon>
    </lineage>
</organism>
<feature type="domain" description="Mur ligase central" evidence="14">
    <location>
        <begin position="111"/>
        <end position="301"/>
    </location>
</feature>
<keyword evidence="6 10" id="KW-0133">Cell shape</keyword>
<keyword evidence="3 10" id="KW-0132">Cell division</keyword>
<dbReference type="SUPFAM" id="SSF63418">
    <property type="entry name" value="MurE/MurF N-terminal domain"/>
    <property type="match status" value="1"/>
</dbReference>
<dbReference type="InterPro" id="IPR051046">
    <property type="entry name" value="MurCDEF_CellWall_CoF430Synth"/>
</dbReference>
<comment type="subcellular location">
    <subcellularLocation>
        <location evidence="10 11">Cytoplasm</location>
    </subcellularLocation>
</comment>
<dbReference type="PANTHER" id="PTHR43024:SF1">
    <property type="entry name" value="UDP-N-ACETYLMURAMOYL-TRIPEPTIDE--D-ALANYL-D-ALANINE LIGASE"/>
    <property type="match status" value="1"/>
</dbReference>
<evidence type="ECO:0000259" key="12">
    <source>
        <dbReference type="Pfam" id="PF01225"/>
    </source>
</evidence>
<dbReference type="InterPro" id="IPR000713">
    <property type="entry name" value="Mur_ligase_N"/>
</dbReference>
<dbReference type="HAMAP" id="MF_02019">
    <property type="entry name" value="MurF"/>
    <property type="match status" value="1"/>
</dbReference>
<proteinExistence type="inferred from homology"/>
<evidence type="ECO:0000256" key="3">
    <source>
        <dbReference type="ARBA" id="ARBA00022618"/>
    </source>
</evidence>
<comment type="caution">
    <text evidence="15">The sequence shown here is derived from an EMBL/GenBank/DDBJ whole genome shotgun (WGS) entry which is preliminary data.</text>
</comment>
<keyword evidence="8 10" id="KW-0131">Cell cycle</keyword>
<comment type="function">
    <text evidence="10 11">Involved in cell wall formation. Catalyzes the final step in the synthesis of UDP-N-acetylmuramoyl-pentapeptide, the precursor of murein.</text>
</comment>
<evidence type="ECO:0000256" key="6">
    <source>
        <dbReference type="ARBA" id="ARBA00022960"/>
    </source>
</evidence>
<keyword evidence="16" id="KW-1185">Reference proteome</keyword>
<dbReference type="InterPro" id="IPR036615">
    <property type="entry name" value="Mur_ligase_C_dom_sf"/>
</dbReference>
<keyword evidence="9 10" id="KW-0961">Cell wall biogenesis/degradation</keyword>
<dbReference type="EMBL" id="JAVAMP010000001">
    <property type="protein sequence ID" value="MDP5273153.1"/>
    <property type="molecule type" value="Genomic_DNA"/>
</dbReference>
<dbReference type="PANTHER" id="PTHR43024">
    <property type="entry name" value="UDP-N-ACETYLMURAMOYL-TRIPEPTIDE--D-ALANYL-D-ALANINE LIGASE"/>
    <property type="match status" value="1"/>
</dbReference>
<evidence type="ECO:0000256" key="7">
    <source>
        <dbReference type="ARBA" id="ARBA00022984"/>
    </source>
</evidence>
<evidence type="ECO:0000313" key="15">
    <source>
        <dbReference type="EMBL" id="MDP5273153.1"/>
    </source>
</evidence>
<dbReference type="Gene3D" id="3.40.1390.10">
    <property type="entry name" value="MurE/MurF, N-terminal domain"/>
    <property type="match status" value="1"/>
</dbReference>
<protein>
    <recommendedName>
        <fullName evidence="10 11">UDP-N-acetylmuramoyl-tripeptide--D-alanyl-D-alanine ligase</fullName>
        <ecNumber evidence="10 11">6.3.2.10</ecNumber>
    </recommendedName>
    <alternativeName>
        <fullName evidence="10">D-alanyl-D-alanine-adding enzyme</fullName>
    </alternativeName>
</protein>